<sequence>MADTGRQNVPLSVIVLLAMIFSLFPGYIYLYKRPTSAGPVIRLEKPSFIMNTNYFNRNNTGVKHESVSSSDLLVTRKNGTKAKIAELFPEMDIYLRMTSGKPFYYYYRALLTRSMKYFWPGNVTMVVVLDNESANDHQLGKKISNEYPFPRISFMEPIDPEIYNGRGHQRMQRDFFYPEKVVTRPYVGFVDTDTVFVTRVTRNLLFEDDKPVVIGIYGEALHEWWANSSKVTATIFKSPEPFKCMSYFPVIIKVRHIIELRNYLEKMYDMPFDELFKTFAKSNIAQFNIICKYIWDFHRNEYNFYLHLRPSDKYGRWSGDRNGGGRHDLQYYRQVLTQKQTVPKPRASIHYPYQNDFHLNTTLQRVLRSGICYSGGFDICPEKCSKFKPDGLHKDLFVFEWSDWTWDTRCLTEQIEHYKQIKAQSNSELREIIRKGCHEIDYIDFRPIIVEQVLQ</sequence>
<keyword evidence="1" id="KW-0472">Membrane</keyword>
<organism evidence="2 3">
    <name type="scientific">Sinanodonta woodiana</name>
    <name type="common">Chinese pond mussel</name>
    <name type="synonym">Anodonta woodiana</name>
    <dbReference type="NCBI Taxonomy" id="1069815"/>
    <lineage>
        <taxon>Eukaryota</taxon>
        <taxon>Metazoa</taxon>
        <taxon>Spiralia</taxon>
        <taxon>Lophotrochozoa</taxon>
        <taxon>Mollusca</taxon>
        <taxon>Bivalvia</taxon>
        <taxon>Autobranchia</taxon>
        <taxon>Heteroconchia</taxon>
        <taxon>Palaeoheterodonta</taxon>
        <taxon>Unionida</taxon>
        <taxon>Unionoidea</taxon>
        <taxon>Unionidae</taxon>
        <taxon>Unioninae</taxon>
        <taxon>Sinanodonta</taxon>
    </lineage>
</organism>
<keyword evidence="1" id="KW-1133">Transmembrane helix</keyword>
<protein>
    <submittedName>
        <fullName evidence="2">Uncharacterized protein</fullName>
    </submittedName>
</protein>
<gene>
    <name evidence="2" type="ORF">ACJMK2_040372</name>
</gene>
<comment type="caution">
    <text evidence="2">The sequence shown here is derived from an EMBL/GenBank/DDBJ whole genome shotgun (WGS) entry which is preliminary data.</text>
</comment>
<keyword evidence="1" id="KW-0812">Transmembrane</keyword>
<dbReference type="Proteomes" id="UP001634394">
    <property type="component" value="Unassembled WGS sequence"/>
</dbReference>
<evidence type="ECO:0000256" key="1">
    <source>
        <dbReference type="SAM" id="Phobius"/>
    </source>
</evidence>
<dbReference type="EMBL" id="JBJQND010000007">
    <property type="protein sequence ID" value="KAL3872446.1"/>
    <property type="molecule type" value="Genomic_DNA"/>
</dbReference>
<feature type="transmembrane region" description="Helical" evidence="1">
    <location>
        <begin position="12"/>
        <end position="31"/>
    </location>
</feature>
<accession>A0ABD3WFU4</accession>
<reference evidence="2 3" key="1">
    <citation type="submission" date="2024-11" db="EMBL/GenBank/DDBJ databases">
        <title>Chromosome-level genome assembly of the freshwater bivalve Anodonta woodiana.</title>
        <authorList>
            <person name="Chen X."/>
        </authorList>
    </citation>
    <scope>NUCLEOTIDE SEQUENCE [LARGE SCALE GENOMIC DNA]</scope>
    <source>
        <strain evidence="2">MN2024</strain>
        <tissue evidence="2">Gills</tissue>
    </source>
</reference>
<keyword evidence="3" id="KW-1185">Reference proteome</keyword>
<dbReference type="AlphaFoldDB" id="A0ABD3WFU4"/>
<evidence type="ECO:0000313" key="2">
    <source>
        <dbReference type="EMBL" id="KAL3872446.1"/>
    </source>
</evidence>
<name>A0ABD3WFU4_SINWO</name>
<evidence type="ECO:0000313" key="3">
    <source>
        <dbReference type="Proteomes" id="UP001634394"/>
    </source>
</evidence>
<proteinExistence type="predicted"/>